<dbReference type="GO" id="GO:0005783">
    <property type="term" value="C:endoplasmic reticulum"/>
    <property type="evidence" value="ECO:0007669"/>
    <property type="project" value="TreeGrafter"/>
</dbReference>
<accession>A0A9W7Y3L6</accession>
<dbReference type="GO" id="GO:0005524">
    <property type="term" value="F:ATP binding"/>
    <property type="evidence" value="ECO:0007669"/>
    <property type="project" value="UniProtKB-KW"/>
</dbReference>
<gene>
    <name evidence="4" type="primary">FAA2_3</name>
    <name evidence="4" type="ORF">LPJ53_001746</name>
</gene>
<dbReference type="SUPFAM" id="SSF56801">
    <property type="entry name" value="Acetyl-CoA synthetase-like"/>
    <property type="match status" value="1"/>
</dbReference>
<dbReference type="OrthoDB" id="429813at2759"/>
<keyword evidence="1" id="KW-0547">Nucleotide-binding</keyword>
<evidence type="ECO:0000313" key="4">
    <source>
        <dbReference type="EMBL" id="KAJ1723937.1"/>
    </source>
</evidence>
<dbReference type="InterPro" id="IPR000873">
    <property type="entry name" value="AMP-dep_synth/lig_dom"/>
</dbReference>
<feature type="domain" description="AMP-dependent synthetase/ligase" evidence="3">
    <location>
        <begin position="110"/>
        <end position="500"/>
    </location>
</feature>
<dbReference type="Gene3D" id="3.40.50.12780">
    <property type="entry name" value="N-terminal domain of ligase-like"/>
    <property type="match status" value="1"/>
</dbReference>
<dbReference type="Pfam" id="PF00501">
    <property type="entry name" value="AMP-binding"/>
    <property type="match status" value="1"/>
</dbReference>
<dbReference type="GO" id="GO:0016020">
    <property type="term" value="C:membrane"/>
    <property type="evidence" value="ECO:0007669"/>
    <property type="project" value="TreeGrafter"/>
</dbReference>
<evidence type="ECO:0000313" key="5">
    <source>
        <dbReference type="Proteomes" id="UP001149813"/>
    </source>
</evidence>
<dbReference type="PANTHER" id="PTHR43272">
    <property type="entry name" value="LONG-CHAIN-FATTY-ACID--COA LIGASE"/>
    <property type="match status" value="1"/>
</dbReference>
<keyword evidence="5" id="KW-1185">Reference proteome</keyword>
<organism evidence="4 5">
    <name type="scientific">Coemansia erecta</name>
    <dbReference type="NCBI Taxonomy" id="147472"/>
    <lineage>
        <taxon>Eukaryota</taxon>
        <taxon>Fungi</taxon>
        <taxon>Fungi incertae sedis</taxon>
        <taxon>Zoopagomycota</taxon>
        <taxon>Kickxellomycotina</taxon>
        <taxon>Kickxellomycetes</taxon>
        <taxon>Kickxellales</taxon>
        <taxon>Kickxellaceae</taxon>
        <taxon>Coemansia</taxon>
    </lineage>
</organism>
<dbReference type="Proteomes" id="UP001149813">
    <property type="component" value="Unassembled WGS sequence"/>
</dbReference>
<sequence length="680" mass="71967">MSYAVPSSAIPQCSPIYRHPGYKDGTHHGAFSNIATLYDVFQAAVQSHPAEQFLGARSWCAETGPSADYTWTTYSDAADAVRHLASGLDAVYAAHIDGAAEPGTPPDIQRQQQPLGIYADARPEWVLSELAAFGSGRYSVGISDSPSVLRAEANITSAGVQVIACSLDKIPRLLCRHHVTPQVRVLISMDALDCSTPSYATQAFSPDAVAKLRAKAAALNIALLDMRAVIELGRTCAPSQPTGKAVAVGPETRCTLAFSAGATGAQKLVAVTHAELVLACRGQALGLRQPGATYMPCVPLDCVAERCTMYALMLQRVRVGFATGGHANLRGDMCALQPAIVSATPPVLASIHADIVQQTLGARGPRGLLARAAYRAAHGSSGSSTHVLLGGSLRDALWSRLVAARVARRYGGRLQTLLCSQMHCSGEMLDMLRTSLACDVVQSYGLAETAGSLLMQPAGLRSDTVGIPLPGVDVRLRSIPDKGYTTVDRPYASGELMVRRNRPGEPLACGGWLATGDIARLRANGCFSIVDRVENILTSSLGIRVAPAPLEAVYAGHRLVHSVFVAGSPSHAQLVAVVVPDHSVFAPWAQGKAGSQGGGALDVEALCKDPRVADALRRELCRHADEAGVPPYMRLDKVFLDPKPFDRISGAYVPVAGKQCRFALQEHYKATLDCLFNSAA</sequence>
<dbReference type="AlphaFoldDB" id="A0A9W7Y3L6"/>
<keyword evidence="4" id="KW-0436">Ligase</keyword>
<evidence type="ECO:0000259" key="3">
    <source>
        <dbReference type="Pfam" id="PF00501"/>
    </source>
</evidence>
<evidence type="ECO:0000256" key="1">
    <source>
        <dbReference type="ARBA" id="ARBA00022741"/>
    </source>
</evidence>
<keyword evidence="2" id="KW-0067">ATP-binding</keyword>
<comment type="caution">
    <text evidence="4">The sequence shown here is derived from an EMBL/GenBank/DDBJ whole genome shotgun (WGS) entry which is preliminary data.</text>
</comment>
<dbReference type="InterPro" id="IPR042099">
    <property type="entry name" value="ANL_N_sf"/>
</dbReference>
<dbReference type="GO" id="GO:0004467">
    <property type="term" value="F:long-chain fatty acid-CoA ligase activity"/>
    <property type="evidence" value="ECO:0007669"/>
    <property type="project" value="UniProtKB-EC"/>
</dbReference>
<dbReference type="EC" id="6.2.1.3" evidence="4"/>
<dbReference type="PANTHER" id="PTHR43272:SF33">
    <property type="entry name" value="AMP-BINDING DOMAIN-CONTAINING PROTEIN-RELATED"/>
    <property type="match status" value="1"/>
</dbReference>
<name>A0A9W7Y3L6_9FUNG</name>
<protein>
    <submittedName>
        <fullName evidence="4">Medium-chain fatty acid-CoA ligase faa2</fullName>
        <ecNumber evidence="4">6.2.1.3</ecNumber>
    </submittedName>
</protein>
<dbReference type="EMBL" id="JANBOJ010000047">
    <property type="protein sequence ID" value="KAJ1723937.1"/>
    <property type="molecule type" value="Genomic_DNA"/>
</dbReference>
<proteinExistence type="predicted"/>
<evidence type="ECO:0000256" key="2">
    <source>
        <dbReference type="ARBA" id="ARBA00022840"/>
    </source>
</evidence>
<reference evidence="4" key="1">
    <citation type="submission" date="2022-07" db="EMBL/GenBank/DDBJ databases">
        <title>Phylogenomic reconstructions and comparative analyses of Kickxellomycotina fungi.</title>
        <authorList>
            <person name="Reynolds N.K."/>
            <person name="Stajich J.E."/>
            <person name="Barry K."/>
            <person name="Grigoriev I.V."/>
            <person name="Crous P."/>
            <person name="Smith M.E."/>
        </authorList>
    </citation>
    <scope>NUCLEOTIDE SEQUENCE</scope>
    <source>
        <strain evidence="4">NBRC 32514</strain>
    </source>
</reference>